<reference evidence="1 2" key="1">
    <citation type="submission" date="2015-07" db="EMBL/GenBank/DDBJ databases">
        <title>The genome of Habropoda laboriosa.</title>
        <authorList>
            <person name="Pan H."/>
            <person name="Kapheim K."/>
        </authorList>
    </citation>
    <scope>NUCLEOTIDE SEQUENCE [LARGE SCALE GENOMIC DNA]</scope>
    <source>
        <strain evidence="1">0110345459</strain>
    </source>
</reference>
<protein>
    <submittedName>
        <fullName evidence="1">Histone-lysine N-methyltransferase SETMAR</fullName>
    </submittedName>
</protein>
<dbReference type="GO" id="GO:0032259">
    <property type="term" value="P:methylation"/>
    <property type="evidence" value="ECO:0007669"/>
    <property type="project" value="UniProtKB-KW"/>
</dbReference>
<evidence type="ECO:0000313" key="2">
    <source>
        <dbReference type="Proteomes" id="UP000053825"/>
    </source>
</evidence>
<dbReference type="InterPro" id="IPR036397">
    <property type="entry name" value="RNaseH_sf"/>
</dbReference>
<gene>
    <name evidence="1" type="ORF">WH47_07442</name>
</gene>
<proteinExistence type="predicted"/>
<accession>A0A0L7QQ67</accession>
<organism evidence="1 2">
    <name type="scientific">Habropoda laboriosa</name>
    <dbReference type="NCBI Taxonomy" id="597456"/>
    <lineage>
        <taxon>Eukaryota</taxon>
        <taxon>Metazoa</taxon>
        <taxon>Ecdysozoa</taxon>
        <taxon>Arthropoda</taxon>
        <taxon>Hexapoda</taxon>
        <taxon>Insecta</taxon>
        <taxon>Pterygota</taxon>
        <taxon>Neoptera</taxon>
        <taxon>Endopterygota</taxon>
        <taxon>Hymenoptera</taxon>
        <taxon>Apocrita</taxon>
        <taxon>Aculeata</taxon>
        <taxon>Apoidea</taxon>
        <taxon>Anthophila</taxon>
        <taxon>Apidae</taxon>
        <taxon>Habropoda</taxon>
    </lineage>
</organism>
<keyword evidence="1" id="KW-0489">Methyltransferase</keyword>
<dbReference type="AlphaFoldDB" id="A0A0L7QQ67"/>
<dbReference type="Gene3D" id="3.30.420.10">
    <property type="entry name" value="Ribonuclease H-like superfamily/Ribonuclease H"/>
    <property type="match status" value="1"/>
</dbReference>
<evidence type="ECO:0000313" key="1">
    <source>
        <dbReference type="EMBL" id="KOC60699.1"/>
    </source>
</evidence>
<dbReference type="Proteomes" id="UP000053825">
    <property type="component" value="Unassembled WGS sequence"/>
</dbReference>
<name>A0A0L7QQ67_9HYME</name>
<sequence length="55" mass="6382">MCFVRGKKFNNDEATKTAIDTFSNSKPTEFFKRGIDHLVKRWQEIIEKGGNYIGD</sequence>
<keyword evidence="1" id="KW-0808">Transferase</keyword>
<keyword evidence="2" id="KW-1185">Reference proteome</keyword>
<dbReference type="GO" id="GO:0008168">
    <property type="term" value="F:methyltransferase activity"/>
    <property type="evidence" value="ECO:0007669"/>
    <property type="project" value="UniProtKB-KW"/>
</dbReference>
<dbReference type="EMBL" id="KQ414797">
    <property type="protein sequence ID" value="KOC60699.1"/>
    <property type="molecule type" value="Genomic_DNA"/>
</dbReference>
<dbReference type="GO" id="GO:0003676">
    <property type="term" value="F:nucleic acid binding"/>
    <property type="evidence" value="ECO:0007669"/>
    <property type="project" value="InterPro"/>
</dbReference>